<accession>A0A0F9G6P3</accession>
<organism evidence="1">
    <name type="scientific">marine sediment metagenome</name>
    <dbReference type="NCBI Taxonomy" id="412755"/>
    <lineage>
        <taxon>unclassified sequences</taxon>
        <taxon>metagenomes</taxon>
        <taxon>ecological metagenomes</taxon>
    </lineage>
</organism>
<evidence type="ECO:0000313" key="1">
    <source>
        <dbReference type="EMBL" id="KKL58917.1"/>
    </source>
</evidence>
<feature type="non-terminal residue" evidence="1">
    <location>
        <position position="1"/>
    </location>
</feature>
<dbReference type="EMBL" id="LAZR01029658">
    <property type="protein sequence ID" value="KKL58917.1"/>
    <property type="molecule type" value="Genomic_DNA"/>
</dbReference>
<protein>
    <submittedName>
        <fullName evidence="1">Uncharacterized protein</fullName>
    </submittedName>
</protein>
<name>A0A0F9G6P3_9ZZZZ</name>
<dbReference type="AlphaFoldDB" id="A0A0F9G6P3"/>
<proteinExistence type="predicted"/>
<comment type="caution">
    <text evidence="1">The sequence shown here is derived from an EMBL/GenBank/DDBJ whole genome shotgun (WGS) entry which is preliminary data.</text>
</comment>
<gene>
    <name evidence="1" type="ORF">LCGC14_2220520</name>
</gene>
<reference evidence="1" key="1">
    <citation type="journal article" date="2015" name="Nature">
        <title>Complex archaea that bridge the gap between prokaryotes and eukaryotes.</title>
        <authorList>
            <person name="Spang A."/>
            <person name="Saw J.H."/>
            <person name="Jorgensen S.L."/>
            <person name="Zaremba-Niedzwiedzka K."/>
            <person name="Martijn J."/>
            <person name="Lind A.E."/>
            <person name="van Eijk R."/>
            <person name="Schleper C."/>
            <person name="Guy L."/>
            <person name="Ettema T.J."/>
        </authorList>
    </citation>
    <scope>NUCLEOTIDE SEQUENCE</scope>
</reference>
<sequence length="52" mass="5758">PTLALSVGFNRSVLMLVVALLPTVKHMRNLSNPGNRLDTDNQRGEITWQIGI</sequence>